<sequence length="276" mass="29481">MSSRTSSRPVGRKYKFASLLWRLVPFVGYHHVLMILQASSIILLSVLLAGCSSYSSMTNVYILGLSYTNSTPSGMSDIGRNLSDTLNGYKGNSQLEVRTGYFGLCIRQRGIVWLCSSDSNALAQQIGAENDPLNLIGAASKFRDDVLFSGLLFMALVLAFLCILFLATFPNWHEMPNGSTGSLVDVKPFPSRAVSQVALTVSSVAAVLLLIAGLWQHVGSVGAAAMAEMANYGNIETDVGTVAVTMAWAGFTLTAIVSMGLLVLILSIKALDRLTG</sequence>
<dbReference type="STRING" id="105696.A0A1Y2LZF2"/>
<evidence type="ECO:0000313" key="2">
    <source>
        <dbReference type="EMBL" id="OSS48378.1"/>
    </source>
</evidence>
<dbReference type="OMA" id="WQHVNSS"/>
<dbReference type="GO" id="GO:0043332">
    <property type="term" value="C:mating projection tip"/>
    <property type="evidence" value="ECO:0007669"/>
    <property type="project" value="TreeGrafter"/>
</dbReference>
<dbReference type="InParanoid" id="A0A1Y2LZF2"/>
<keyword evidence="1" id="KW-1133">Transmembrane helix</keyword>
<proteinExistence type="predicted"/>
<evidence type="ECO:0008006" key="4">
    <source>
        <dbReference type="Google" id="ProtNLM"/>
    </source>
</evidence>
<dbReference type="Proteomes" id="UP000193240">
    <property type="component" value="Unassembled WGS sequence"/>
</dbReference>
<dbReference type="FunCoup" id="A0A1Y2LZF2">
    <property type="interactions" value="15"/>
</dbReference>
<dbReference type="Pfam" id="PF12351">
    <property type="entry name" value="Fig1"/>
    <property type="match status" value="1"/>
</dbReference>
<feature type="transmembrane region" description="Helical" evidence="1">
    <location>
        <begin position="151"/>
        <end position="172"/>
    </location>
</feature>
<dbReference type="PANTHER" id="PTHR28092:SF1">
    <property type="entry name" value="FACTOR-INDUCED GENE 1 PROTEIN"/>
    <property type="match status" value="1"/>
</dbReference>
<feature type="transmembrane region" description="Helical" evidence="1">
    <location>
        <begin position="20"/>
        <end position="49"/>
    </location>
</feature>
<dbReference type="GO" id="GO:0016020">
    <property type="term" value="C:membrane"/>
    <property type="evidence" value="ECO:0007669"/>
    <property type="project" value="InterPro"/>
</dbReference>
<reference evidence="2 3" key="1">
    <citation type="journal article" date="2017" name="Genome Announc.">
        <title>Genome sequence of the saprophytic ascomycete Epicoccum nigrum ICMP 19927 strain isolated from New Zealand.</title>
        <authorList>
            <person name="Fokin M."/>
            <person name="Fleetwood D."/>
            <person name="Weir B.S."/>
            <person name="Villas-Boas S.G."/>
        </authorList>
    </citation>
    <scope>NUCLEOTIDE SEQUENCE [LARGE SCALE GENOMIC DNA]</scope>
    <source>
        <strain evidence="2 3">ICMP 19927</strain>
    </source>
</reference>
<name>A0A1Y2LZF2_EPING</name>
<keyword evidence="1" id="KW-0812">Transmembrane</keyword>
<gene>
    <name evidence="2" type="ORF">B5807_07811</name>
</gene>
<feature type="transmembrane region" description="Helical" evidence="1">
    <location>
        <begin position="193"/>
        <end position="215"/>
    </location>
</feature>
<evidence type="ECO:0000256" key="1">
    <source>
        <dbReference type="SAM" id="Phobius"/>
    </source>
</evidence>
<dbReference type="PANTHER" id="PTHR28092">
    <property type="entry name" value="FACTOR-INDUCED GENE 1 PROTEIN"/>
    <property type="match status" value="1"/>
</dbReference>
<dbReference type="AlphaFoldDB" id="A0A1Y2LZF2"/>
<dbReference type="EMBL" id="KZ107846">
    <property type="protein sequence ID" value="OSS48378.1"/>
    <property type="molecule type" value="Genomic_DNA"/>
</dbReference>
<accession>A0A1Y2LZF2</accession>
<feature type="transmembrane region" description="Helical" evidence="1">
    <location>
        <begin position="246"/>
        <end position="268"/>
    </location>
</feature>
<dbReference type="GO" id="GO:0000747">
    <property type="term" value="P:conjugation with cellular fusion"/>
    <property type="evidence" value="ECO:0007669"/>
    <property type="project" value="TreeGrafter"/>
</dbReference>
<organism evidence="2 3">
    <name type="scientific">Epicoccum nigrum</name>
    <name type="common">Soil fungus</name>
    <name type="synonym">Epicoccum purpurascens</name>
    <dbReference type="NCBI Taxonomy" id="105696"/>
    <lineage>
        <taxon>Eukaryota</taxon>
        <taxon>Fungi</taxon>
        <taxon>Dikarya</taxon>
        <taxon>Ascomycota</taxon>
        <taxon>Pezizomycotina</taxon>
        <taxon>Dothideomycetes</taxon>
        <taxon>Pleosporomycetidae</taxon>
        <taxon>Pleosporales</taxon>
        <taxon>Pleosporineae</taxon>
        <taxon>Didymellaceae</taxon>
        <taxon>Epicoccum</taxon>
    </lineage>
</organism>
<dbReference type="InterPro" id="IPR033481">
    <property type="entry name" value="Dni1/Fig1"/>
</dbReference>
<protein>
    <recommendedName>
        <fullName evidence="4">Ca2+ regulator and membrane fusion protein Fig1-domain-containing protein</fullName>
    </recommendedName>
</protein>
<keyword evidence="3" id="KW-1185">Reference proteome</keyword>
<evidence type="ECO:0000313" key="3">
    <source>
        <dbReference type="Proteomes" id="UP000193240"/>
    </source>
</evidence>
<keyword evidence="1" id="KW-0472">Membrane</keyword>